<name>K1PH23_MAGGI</name>
<sequence length="237" mass="26991">MADIQQNLNRPIPVVLQLFFDVLDGLTPSWMVEQVGERKYMMEEDFRRTANYLKAAISPELGTPQEESNRISREIDEKLGKVASNFQNSGFVGRRKRQSTITMIRSCSDCAGLDGINIEGYINIVCGPTTLMNIQSILDYADKYRSIFNTTFGNGDPIIQEVDFDESTAMYEFSPFRFEAEMNSYKYRIEETIYTKTSTPNSINSIAFHNLNETAIFMAEDILMKHVYNTVQGFGVA</sequence>
<dbReference type="InParanoid" id="K1PH23"/>
<accession>K1PH23</accession>
<protein>
    <submittedName>
        <fullName evidence="1">Uncharacterized protein</fullName>
    </submittedName>
</protein>
<reference evidence="1" key="1">
    <citation type="journal article" date="2012" name="Nature">
        <title>The oyster genome reveals stress adaptation and complexity of shell formation.</title>
        <authorList>
            <person name="Zhang G."/>
            <person name="Fang X."/>
            <person name="Guo X."/>
            <person name="Li L."/>
            <person name="Luo R."/>
            <person name="Xu F."/>
            <person name="Yang P."/>
            <person name="Zhang L."/>
            <person name="Wang X."/>
            <person name="Qi H."/>
            <person name="Xiong Z."/>
            <person name="Que H."/>
            <person name="Xie Y."/>
            <person name="Holland P.W."/>
            <person name="Paps J."/>
            <person name="Zhu Y."/>
            <person name="Wu F."/>
            <person name="Chen Y."/>
            <person name="Wang J."/>
            <person name="Peng C."/>
            <person name="Meng J."/>
            <person name="Yang L."/>
            <person name="Liu J."/>
            <person name="Wen B."/>
            <person name="Zhang N."/>
            <person name="Huang Z."/>
            <person name="Zhu Q."/>
            <person name="Feng Y."/>
            <person name="Mount A."/>
            <person name="Hedgecock D."/>
            <person name="Xu Z."/>
            <person name="Liu Y."/>
            <person name="Domazet-Loso T."/>
            <person name="Du Y."/>
            <person name="Sun X."/>
            <person name="Zhang S."/>
            <person name="Liu B."/>
            <person name="Cheng P."/>
            <person name="Jiang X."/>
            <person name="Li J."/>
            <person name="Fan D."/>
            <person name="Wang W."/>
            <person name="Fu W."/>
            <person name="Wang T."/>
            <person name="Wang B."/>
            <person name="Zhang J."/>
            <person name="Peng Z."/>
            <person name="Li Y."/>
            <person name="Li N."/>
            <person name="Wang J."/>
            <person name="Chen M."/>
            <person name="He Y."/>
            <person name="Tan F."/>
            <person name="Song X."/>
            <person name="Zheng Q."/>
            <person name="Huang R."/>
            <person name="Yang H."/>
            <person name="Du X."/>
            <person name="Chen L."/>
            <person name="Yang M."/>
            <person name="Gaffney P.M."/>
            <person name="Wang S."/>
            <person name="Luo L."/>
            <person name="She Z."/>
            <person name="Ming Y."/>
            <person name="Huang W."/>
            <person name="Zhang S."/>
            <person name="Huang B."/>
            <person name="Zhang Y."/>
            <person name="Qu T."/>
            <person name="Ni P."/>
            <person name="Miao G."/>
            <person name="Wang J."/>
            <person name="Wang Q."/>
            <person name="Steinberg C.E."/>
            <person name="Wang H."/>
            <person name="Li N."/>
            <person name="Qian L."/>
            <person name="Zhang G."/>
            <person name="Li Y."/>
            <person name="Yang H."/>
            <person name="Liu X."/>
            <person name="Wang J."/>
            <person name="Yin Y."/>
            <person name="Wang J."/>
        </authorList>
    </citation>
    <scope>NUCLEOTIDE SEQUENCE [LARGE SCALE GENOMIC DNA]</scope>
    <source>
        <strain evidence="1">05x7-T-G4-1.051#20</strain>
    </source>
</reference>
<evidence type="ECO:0000313" key="1">
    <source>
        <dbReference type="EMBL" id="EKC23222.1"/>
    </source>
</evidence>
<dbReference type="EMBL" id="JH818302">
    <property type="protein sequence ID" value="EKC23222.1"/>
    <property type="molecule type" value="Genomic_DNA"/>
</dbReference>
<gene>
    <name evidence="1" type="ORF">CGI_10020900</name>
</gene>
<dbReference type="AlphaFoldDB" id="K1PH23"/>
<proteinExistence type="predicted"/>
<dbReference type="HOGENOM" id="CLU_1171618_0_0_1"/>
<organism evidence="1">
    <name type="scientific">Magallana gigas</name>
    <name type="common">Pacific oyster</name>
    <name type="synonym">Crassostrea gigas</name>
    <dbReference type="NCBI Taxonomy" id="29159"/>
    <lineage>
        <taxon>Eukaryota</taxon>
        <taxon>Metazoa</taxon>
        <taxon>Spiralia</taxon>
        <taxon>Lophotrochozoa</taxon>
        <taxon>Mollusca</taxon>
        <taxon>Bivalvia</taxon>
        <taxon>Autobranchia</taxon>
        <taxon>Pteriomorphia</taxon>
        <taxon>Ostreida</taxon>
        <taxon>Ostreoidea</taxon>
        <taxon>Ostreidae</taxon>
        <taxon>Magallana</taxon>
    </lineage>
</organism>